<keyword evidence="2" id="KW-1185">Reference proteome</keyword>
<organism evidence="1 2">
    <name type="scientific">Hymenobacter qilianensis</name>
    <dbReference type="NCBI Taxonomy" id="1385715"/>
    <lineage>
        <taxon>Bacteria</taxon>
        <taxon>Pseudomonadati</taxon>
        <taxon>Bacteroidota</taxon>
        <taxon>Cytophagia</taxon>
        <taxon>Cytophagales</taxon>
        <taxon>Hymenobacteraceae</taxon>
        <taxon>Hymenobacter</taxon>
    </lineage>
</organism>
<sequence>MRTLLLLTLLSTCLFLSLLGLPQQARAQDRPTLPDSLRQRLLSQPNDTNRVMLLIDLAFNYRNTRPDTAYRLVQQGYALARRLSYPLGQAHALNVMGAIMVQLGDYPRAIRLMQQSADLSESLLNLRRQSVAHNNMAVAYIDQKDYAQGLKHQREALRLFKLHQQQAGRPPDSLLHAIQYCNLGELYANSGQVDSAEAYLRLALVFTRNPAAQMVLPNTLYVLGDIRKQQNNVGEALRLYRWAGRLTQDPAEQNIIYLRLATLHQAMGARDSSLIYARQSLRVAQQSQFLTGILPASQLLAQLYEGRDDTQALRYYKVAVAAKDSLFSQQKVKQLLTIRFEEQQRQQELAATRQAYRERLRSYGLAVAAGVGLLVALLLWRTTRRQQRSNALLSQQKGELDAQRAHAEQAYQVLQTTQAQLIQKEKMASLGELTAGIAHEIQNPLNFVNNFSEVSAELLDDLAAEHQKPTPDAACEAALLADLKANLLKINHHGRRADTIVRGMLAHSRQAAGTKQPTKLNQLTDEYLRLAYQGARAKNPDFRCDLVAEYDERLGSLAVVPQDIGRVLLNLFSNAFYATQQRSEQQETGHDYQPQVRVRTRRGAQTVEIRVWDNGLGIPAGVQEKVFQPFFTTKPPGQGTGLGLSLSYEIITQGHGGTLQVRSEEGHYTEFSLHLPPEPVRPEPAQSSRQFPAILLPVLIPLLW</sequence>
<evidence type="ECO:0000313" key="2">
    <source>
        <dbReference type="Proteomes" id="UP000605392"/>
    </source>
</evidence>
<gene>
    <name evidence="1" type="ORF">GCM10011375_32050</name>
</gene>
<name>A0ACB5PV51_9BACT</name>
<dbReference type="Proteomes" id="UP000605392">
    <property type="component" value="Unassembled WGS sequence"/>
</dbReference>
<comment type="caution">
    <text evidence="1">The sequence shown here is derived from an EMBL/GenBank/DDBJ whole genome shotgun (WGS) entry which is preliminary data.</text>
</comment>
<evidence type="ECO:0000313" key="1">
    <source>
        <dbReference type="EMBL" id="GGF74594.1"/>
    </source>
</evidence>
<accession>A0ACB5PV51</accession>
<protein>
    <submittedName>
        <fullName evidence="1">Uncharacterized protein</fullName>
    </submittedName>
</protein>
<reference evidence="1 2" key="1">
    <citation type="journal article" date="2019" name="Int. J. Syst. Evol. Microbiol.">
        <title>The Global Catalogue of Microorganisms (GCM) 10K type strain sequencing project: providing services to taxonomists for standard genome sequencing and annotation.</title>
        <authorList>
            <consortium name="The Broad Institute Genomics Platform"/>
            <consortium name="The Broad Institute Genome Sequencing Center for Infectious Disease"/>
            <person name="Wu L."/>
            <person name="Ma J."/>
        </authorList>
    </citation>
    <scope>NUCLEOTIDE SEQUENCE [LARGE SCALE GENOMIC DNA]</scope>
    <source>
        <strain evidence="1 2">CGMCC 1.12720</strain>
    </source>
</reference>
<proteinExistence type="predicted"/>
<dbReference type="EMBL" id="BMFN01000003">
    <property type="protein sequence ID" value="GGF74594.1"/>
    <property type="molecule type" value="Genomic_DNA"/>
</dbReference>